<organism evidence="9 10">
    <name type="scientific">Candidatus Sulfomarinibacter kjeldsenii</name>
    <dbReference type="NCBI Taxonomy" id="2885994"/>
    <lineage>
        <taxon>Bacteria</taxon>
        <taxon>Pseudomonadati</taxon>
        <taxon>Acidobacteriota</taxon>
        <taxon>Thermoanaerobaculia</taxon>
        <taxon>Thermoanaerobaculales</taxon>
        <taxon>Candidatus Sulfomarinibacteraceae</taxon>
        <taxon>Candidatus Sulfomarinibacter</taxon>
    </lineage>
</organism>
<dbReference type="NCBIfam" id="TIGR04177">
    <property type="entry name" value="exosort_XrtH"/>
    <property type="match status" value="1"/>
</dbReference>
<dbReference type="GO" id="GO:0006508">
    <property type="term" value="P:proteolysis"/>
    <property type="evidence" value="ECO:0007669"/>
    <property type="project" value="UniProtKB-KW"/>
</dbReference>
<keyword evidence="2" id="KW-1003">Cell membrane</keyword>
<feature type="transmembrane region" description="Helical" evidence="8">
    <location>
        <begin position="143"/>
        <end position="161"/>
    </location>
</feature>
<comment type="subcellular location">
    <subcellularLocation>
        <location evidence="1">Cell membrane</location>
        <topology evidence="1">Multi-pass membrane protein</topology>
    </subcellularLocation>
</comment>
<protein>
    <submittedName>
        <fullName evidence="9">Exosortase H</fullName>
        <ecNumber evidence="9">3.4.22.-</ecNumber>
    </submittedName>
</protein>
<evidence type="ECO:0000256" key="7">
    <source>
        <dbReference type="ARBA" id="ARBA00023136"/>
    </source>
</evidence>
<dbReference type="InterPro" id="IPR026392">
    <property type="entry name" value="Exo/Archaeosortase_dom"/>
</dbReference>
<keyword evidence="7 8" id="KW-0472">Membrane</keyword>
<feature type="transmembrane region" description="Helical" evidence="8">
    <location>
        <begin position="77"/>
        <end position="98"/>
    </location>
</feature>
<gene>
    <name evidence="9" type="primary">xrtH</name>
    <name evidence="9" type="ORF">IFJ97_03535</name>
</gene>
<keyword evidence="6 8" id="KW-1133">Transmembrane helix</keyword>
<dbReference type="EC" id="3.4.22.-" evidence="9"/>
<name>A0A8J6Y419_9BACT</name>
<dbReference type="InterPro" id="IPR026441">
    <property type="entry name" value="Exosort_XrtH"/>
</dbReference>
<dbReference type="Proteomes" id="UP000598633">
    <property type="component" value="Unassembled WGS sequence"/>
</dbReference>
<comment type="caution">
    <text evidence="9">The sequence shown here is derived from an EMBL/GenBank/DDBJ whole genome shotgun (WGS) entry which is preliminary data.</text>
</comment>
<evidence type="ECO:0000256" key="1">
    <source>
        <dbReference type="ARBA" id="ARBA00004651"/>
    </source>
</evidence>
<dbReference type="InterPro" id="IPR019127">
    <property type="entry name" value="Exosortase"/>
</dbReference>
<feature type="transmembrane region" description="Helical" evidence="8">
    <location>
        <begin position="105"/>
        <end position="131"/>
    </location>
</feature>
<keyword evidence="5 9" id="KW-0378">Hydrolase</keyword>
<proteinExistence type="predicted"/>
<dbReference type="GO" id="GO:0005886">
    <property type="term" value="C:plasma membrane"/>
    <property type="evidence" value="ECO:0007669"/>
    <property type="project" value="UniProtKB-SubCell"/>
</dbReference>
<evidence type="ECO:0000256" key="5">
    <source>
        <dbReference type="ARBA" id="ARBA00022801"/>
    </source>
</evidence>
<sequence>MNVRELWQKPEARFLILFLTILGVSFTVVALRQVNDAFVTPYTAVIARMSGSVLRIFGEKATVTGCVVSSPRFAVTIYNGCNGLITSLIFISGVLAFPAKISAKLIGVIGGLLTIQLINLVRIVSLFYIGIFLPQHFNDAHIFVWQSLVIIAGISLWIVWAHKFALPQESS</sequence>
<evidence type="ECO:0000256" key="6">
    <source>
        <dbReference type="ARBA" id="ARBA00022989"/>
    </source>
</evidence>
<evidence type="ECO:0000313" key="10">
    <source>
        <dbReference type="Proteomes" id="UP000598633"/>
    </source>
</evidence>
<dbReference type="Pfam" id="PF09721">
    <property type="entry name" value="Exosortase_EpsH"/>
    <property type="match status" value="1"/>
</dbReference>
<feature type="transmembrane region" description="Helical" evidence="8">
    <location>
        <begin position="12"/>
        <end position="31"/>
    </location>
</feature>
<evidence type="ECO:0000256" key="4">
    <source>
        <dbReference type="ARBA" id="ARBA00022692"/>
    </source>
</evidence>
<evidence type="ECO:0000256" key="8">
    <source>
        <dbReference type="SAM" id="Phobius"/>
    </source>
</evidence>
<keyword evidence="4 8" id="KW-0812">Transmembrane</keyword>
<dbReference type="NCBIfam" id="TIGR04178">
    <property type="entry name" value="exo_archaeo"/>
    <property type="match status" value="1"/>
</dbReference>
<dbReference type="EMBL" id="JACXWA010000061">
    <property type="protein sequence ID" value="MBD3870418.1"/>
    <property type="molecule type" value="Genomic_DNA"/>
</dbReference>
<evidence type="ECO:0000313" key="9">
    <source>
        <dbReference type="EMBL" id="MBD3870418.1"/>
    </source>
</evidence>
<keyword evidence="3" id="KW-0645">Protease</keyword>
<evidence type="ECO:0000256" key="3">
    <source>
        <dbReference type="ARBA" id="ARBA00022670"/>
    </source>
</evidence>
<accession>A0A8J6Y419</accession>
<dbReference type="GO" id="GO:0008233">
    <property type="term" value="F:peptidase activity"/>
    <property type="evidence" value="ECO:0007669"/>
    <property type="project" value="UniProtKB-KW"/>
</dbReference>
<reference evidence="9 10" key="1">
    <citation type="submission" date="2020-08" db="EMBL/GenBank/DDBJ databases">
        <title>Acidobacteriota in marine sediments use diverse sulfur dissimilation pathways.</title>
        <authorList>
            <person name="Wasmund K."/>
        </authorList>
    </citation>
    <scope>NUCLEOTIDE SEQUENCE [LARGE SCALE GENOMIC DNA]</scope>
    <source>
        <strain evidence="9">MAG AM3-A</strain>
    </source>
</reference>
<dbReference type="AlphaFoldDB" id="A0A8J6Y419"/>
<evidence type="ECO:0000256" key="2">
    <source>
        <dbReference type="ARBA" id="ARBA00022475"/>
    </source>
</evidence>